<gene>
    <name evidence="9" type="ORF">AG1IA_07960</name>
</gene>
<comment type="caution">
    <text evidence="9">The sequence shown here is derived from an EMBL/GenBank/DDBJ whole genome shotgun (WGS) entry which is preliminary data.</text>
</comment>
<comment type="subcellular location">
    <subcellularLocation>
        <location evidence="1">Mitochondrion</location>
    </subcellularLocation>
</comment>
<keyword evidence="3 9" id="KW-0689">Ribosomal protein</keyword>
<dbReference type="FunFam" id="2.40.50.140:FF:000128">
    <property type="entry name" value="50S ribosomal protein L2"/>
    <property type="match status" value="1"/>
</dbReference>
<dbReference type="InterPro" id="IPR022669">
    <property type="entry name" value="Ribosomal_uL2_C"/>
</dbReference>
<dbReference type="OrthoDB" id="268576at2759"/>
<dbReference type="Gene3D" id="2.30.30.30">
    <property type="match status" value="1"/>
</dbReference>
<sequence length="542" mass="57980">MLSRLSLSSLGRAFSTSAALFAKPNVPKTPPSTLSAPLQGSSTQFKTYKPVTPSLRHLKLPVSPHLYQGRPLRALTVAKRESAGRGRGGRVVVRSRGGGHKQRLRVIDFMRTTPGPHDVVRIEYDPGRSAHIALVKSRDSNSAQPWSYILACDGLRAGDVVESFRSGIPDGLIEGFTDSPPPTKRSLKLLANSSPSSPQTALATTPDASDLAAAVASTNLSLGVLRARTLKPGNVLPLRLIPAGALIHAISLSPVGRASLVRSAGTFAQVVAHDEKGLWTQVRLQSGEVRNIMQRCVATIGKVSNPDWKHRNLGKAGRSRCAESIRLAVLTTHKDAITPMEEVVESPREESIRALSGAGLPRGVAPAGPPIGMGISLWSRSDLVVFSGTTKYHQIAYKGCSHLHSGEHKYCCINRPHECQIGAVLGHDSRVDDPCLLPTMTDTRSTQCTPGTDMTAAKRGKDGKGIRVANDSTSAILIRQQNHHADSKLCSACAAKTRTESAFNSSERYCNCEQAAVNYSLVLALNLCWNATLNSNGFAQGV</sequence>
<dbReference type="GO" id="GO:0032543">
    <property type="term" value="P:mitochondrial translation"/>
    <property type="evidence" value="ECO:0007669"/>
    <property type="project" value="TreeGrafter"/>
</dbReference>
<dbReference type="SUPFAM" id="SSF50104">
    <property type="entry name" value="Translation proteins SH3-like domain"/>
    <property type="match status" value="1"/>
</dbReference>
<dbReference type="SMART" id="SM01383">
    <property type="entry name" value="Ribosomal_L2"/>
    <property type="match status" value="1"/>
</dbReference>
<evidence type="ECO:0000256" key="5">
    <source>
        <dbReference type="ARBA" id="ARBA00023274"/>
    </source>
</evidence>
<protein>
    <recommendedName>
        <fullName evidence="6">Large ribosomal subunit protein uL2m</fullName>
    </recommendedName>
</protein>
<evidence type="ECO:0000256" key="2">
    <source>
        <dbReference type="ARBA" id="ARBA00005636"/>
    </source>
</evidence>
<dbReference type="FunFam" id="2.30.30.30:FF:000001">
    <property type="entry name" value="50S ribosomal protein L2"/>
    <property type="match status" value="1"/>
</dbReference>
<evidence type="ECO:0000256" key="1">
    <source>
        <dbReference type="ARBA" id="ARBA00004173"/>
    </source>
</evidence>
<dbReference type="PANTHER" id="PTHR13691">
    <property type="entry name" value="RIBOSOMAL PROTEIN L2"/>
    <property type="match status" value="1"/>
</dbReference>
<dbReference type="SMART" id="SM01382">
    <property type="entry name" value="Ribosomal_L2_C"/>
    <property type="match status" value="1"/>
</dbReference>
<feature type="domain" description="Large ribosomal subunit protein uL2 C-terminal" evidence="7">
    <location>
        <begin position="230"/>
        <end position="370"/>
    </location>
</feature>
<dbReference type="Gene3D" id="2.40.50.140">
    <property type="entry name" value="Nucleic acid-binding proteins"/>
    <property type="match status" value="1"/>
</dbReference>
<feature type="domain" description="Large ribosomal subunit protein uL2 RNA-binding" evidence="8">
    <location>
        <begin position="84"/>
        <end position="163"/>
    </location>
</feature>
<dbReference type="PANTHER" id="PTHR13691:SF5">
    <property type="entry name" value="LARGE RIBOSOMAL SUBUNIT PROTEIN UL2M"/>
    <property type="match status" value="1"/>
</dbReference>
<dbReference type="GO" id="GO:0005762">
    <property type="term" value="C:mitochondrial large ribosomal subunit"/>
    <property type="evidence" value="ECO:0007669"/>
    <property type="project" value="TreeGrafter"/>
</dbReference>
<name>L8WIG3_THACA</name>
<comment type="similarity">
    <text evidence="2">Belongs to the universal ribosomal protein uL2 family.</text>
</comment>
<dbReference type="InterPro" id="IPR008991">
    <property type="entry name" value="Translation_prot_SH3-like_sf"/>
</dbReference>
<dbReference type="GO" id="GO:0003723">
    <property type="term" value="F:RNA binding"/>
    <property type="evidence" value="ECO:0007669"/>
    <property type="project" value="TreeGrafter"/>
</dbReference>
<evidence type="ECO:0000313" key="10">
    <source>
        <dbReference type="Proteomes" id="UP000011668"/>
    </source>
</evidence>
<dbReference type="GO" id="GO:0003735">
    <property type="term" value="F:structural constituent of ribosome"/>
    <property type="evidence" value="ECO:0007669"/>
    <property type="project" value="InterPro"/>
</dbReference>
<dbReference type="EMBL" id="AFRT01002300">
    <property type="protein sequence ID" value="ELU38006.1"/>
    <property type="molecule type" value="Genomic_DNA"/>
</dbReference>
<reference evidence="9 10" key="1">
    <citation type="journal article" date="2013" name="Nat. Commun.">
        <title>The evolution and pathogenic mechanisms of the rice sheath blight pathogen.</title>
        <authorList>
            <person name="Zheng A."/>
            <person name="Lin R."/>
            <person name="Xu L."/>
            <person name="Qin P."/>
            <person name="Tang C."/>
            <person name="Ai P."/>
            <person name="Zhang D."/>
            <person name="Liu Y."/>
            <person name="Sun Z."/>
            <person name="Feng H."/>
            <person name="Wang Y."/>
            <person name="Chen Y."/>
            <person name="Liang X."/>
            <person name="Fu R."/>
            <person name="Li Q."/>
            <person name="Zhang J."/>
            <person name="Yu X."/>
            <person name="Xie Z."/>
            <person name="Ding L."/>
            <person name="Guan P."/>
            <person name="Tang J."/>
            <person name="Liang Y."/>
            <person name="Wang S."/>
            <person name="Deng Q."/>
            <person name="Li S."/>
            <person name="Zhu J."/>
            <person name="Wang L."/>
            <person name="Liu H."/>
            <person name="Li P."/>
        </authorList>
    </citation>
    <scope>NUCLEOTIDE SEQUENCE [LARGE SCALE GENOMIC DNA]</scope>
    <source>
        <strain evidence="10">AG-1 IA</strain>
    </source>
</reference>
<dbReference type="InterPro" id="IPR002171">
    <property type="entry name" value="Ribosomal_uL2"/>
</dbReference>
<evidence type="ECO:0000259" key="8">
    <source>
        <dbReference type="SMART" id="SM01383"/>
    </source>
</evidence>
<dbReference type="Proteomes" id="UP000011668">
    <property type="component" value="Unassembled WGS sequence"/>
</dbReference>
<accession>L8WIG3</accession>
<dbReference type="AlphaFoldDB" id="L8WIG3"/>
<evidence type="ECO:0000256" key="4">
    <source>
        <dbReference type="ARBA" id="ARBA00023128"/>
    </source>
</evidence>
<dbReference type="InterPro" id="IPR022666">
    <property type="entry name" value="Ribosomal_uL2_RNA-bd_dom"/>
</dbReference>
<evidence type="ECO:0000256" key="3">
    <source>
        <dbReference type="ARBA" id="ARBA00022980"/>
    </source>
</evidence>
<organism evidence="9 10">
    <name type="scientific">Thanatephorus cucumeris (strain AG1-IA)</name>
    <name type="common">Rice sheath blight fungus</name>
    <name type="synonym">Rhizoctonia solani</name>
    <dbReference type="NCBI Taxonomy" id="983506"/>
    <lineage>
        <taxon>Eukaryota</taxon>
        <taxon>Fungi</taxon>
        <taxon>Dikarya</taxon>
        <taxon>Basidiomycota</taxon>
        <taxon>Agaricomycotina</taxon>
        <taxon>Agaricomycetes</taxon>
        <taxon>Cantharellales</taxon>
        <taxon>Ceratobasidiaceae</taxon>
        <taxon>Rhizoctonia</taxon>
        <taxon>Rhizoctonia solani AG-1</taxon>
    </lineage>
</organism>
<dbReference type="InterPro" id="IPR014722">
    <property type="entry name" value="Rib_uL2_dom2"/>
</dbReference>
<dbReference type="InterPro" id="IPR012340">
    <property type="entry name" value="NA-bd_OB-fold"/>
</dbReference>
<dbReference type="STRING" id="983506.L8WIG3"/>
<dbReference type="SUPFAM" id="SSF50249">
    <property type="entry name" value="Nucleic acid-binding proteins"/>
    <property type="match status" value="1"/>
</dbReference>
<proteinExistence type="inferred from homology"/>
<keyword evidence="10" id="KW-1185">Reference proteome</keyword>
<evidence type="ECO:0000256" key="6">
    <source>
        <dbReference type="ARBA" id="ARBA00069872"/>
    </source>
</evidence>
<evidence type="ECO:0000259" key="7">
    <source>
        <dbReference type="SMART" id="SM01382"/>
    </source>
</evidence>
<evidence type="ECO:0000313" key="9">
    <source>
        <dbReference type="EMBL" id="ELU38006.1"/>
    </source>
</evidence>
<dbReference type="HOGENOM" id="CLU_502655_0_0_1"/>
<dbReference type="Pfam" id="PF03947">
    <property type="entry name" value="Ribosomal_L2_C"/>
    <property type="match status" value="1"/>
</dbReference>
<keyword evidence="5" id="KW-0687">Ribonucleoprotein</keyword>
<dbReference type="Pfam" id="PF00181">
    <property type="entry name" value="Ribosomal_L2_N"/>
    <property type="match status" value="1"/>
</dbReference>
<keyword evidence="4" id="KW-0496">Mitochondrion</keyword>